<dbReference type="Pfam" id="PF12800">
    <property type="entry name" value="Fer4_4"/>
    <property type="match status" value="1"/>
</dbReference>
<feature type="domain" description="4Fe-4S ferredoxin-type" evidence="4">
    <location>
        <begin position="99"/>
        <end position="128"/>
    </location>
</feature>
<dbReference type="RefSeq" id="WP_184311081.1">
    <property type="nucleotide sequence ID" value="NZ_JACHEN010000015.1"/>
</dbReference>
<comment type="caution">
    <text evidence="5">The sequence shown here is derived from an EMBL/GenBank/DDBJ whole genome shotgun (WGS) entry which is preliminary data.</text>
</comment>
<keyword evidence="1" id="KW-0479">Metal-binding</keyword>
<feature type="domain" description="4Fe-4S ferredoxin-type" evidence="4">
    <location>
        <begin position="72"/>
        <end position="97"/>
    </location>
</feature>
<dbReference type="GO" id="GO:0046872">
    <property type="term" value="F:metal ion binding"/>
    <property type="evidence" value="ECO:0007669"/>
    <property type="project" value="UniProtKB-KW"/>
</dbReference>
<evidence type="ECO:0000313" key="6">
    <source>
        <dbReference type="Proteomes" id="UP000579281"/>
    </source>
</evidence>
<dbReference type="Gene3D" id="3.30.70.20">
    <property type="match status" value="2"/>
</dbReference>
<gene>
    <name evidence="5" type="ORF">HNQ80_002654</name>
</gene>
<dbReference type="Proteomes" id="UP000579281">
    <property type="component" value="Unassembled WGS sequence"/>
</dbReference>
<dbReference type="InterPro" id="IPR017896">
    <property type="entry name" value="4Fe4S_Fe-S-bd"/>
</dbReference>
<proteinExistence type="predicted"/>
<reference evidence="5 6" key="1">
    <citation type="submission" date="2020-08" db="EMBL/GenBank/DDBJ databases">
        <title>Genomic Encyclopedia of Type Strains, Phase IV (KMG-IV): sequencing the most valuable type-strain genomes for metagenomic binning, comparative biology and taxonomic classification.</title>
        <authorList>
            <person name="Goeker M."/>
        </authorList>
    </citation>
    <scope>NUCLEOTIDE SEQUENCE [LARGE SCALE GENOMIC DNA]</scope>
    <source>
        <strain evidence="5 6">DSM 103526</strain>
    </source>
</reference>
<feature type="domain" description="4Fe-4S ferredoxin-type" evidence="4">
    <location>
        <begin position="44"/>
        <end position="71"/>
    </location>
</feature>
<dbReference type="InterPro" id="IPR017900">
    <property type="entry name" value="4Fe4S_Fe_S_CS"/>
</dbReference>
<keyword evidence="3" id="KW-0411">Iron-sulfur</keyword>
<evidence type="ECO:0000259" key="4">
    <source>
        <dbReference type="PROSITE" id="PS51379"/>
    </source>
</evidence>
<dbReference type="CDD" id="cd16372">
    <property type="entry name" value="DMSOR_beta_like"/>
    <property type="match status" value="1"/>
</dbReference>
<dbReference type="EMBL" id="JACHEN010000015">
    <property type="protein sequence ID" value="MBB6216552.1"/>
    <property type="molecule type" value="Genomic_DNA"/>
</dbReference>
<keyword evidence="2" id="KW-0408">Iron</keyword>
<dbReference type="PROSITE" id="PS51379">
    <property type="entry name" value="4FE4S_FER_2"/>
    <property type="match status" value="4"/>
</dbReference>
<keyword evidence="6" id="KW-1185">Reference proteome</keyword>
<evidence type="ECO:0000313" key="5">
    <source>
        <dbReference type="EMBL" id="MBB6216552.1"/>
    </source>
</evidence>
<evidence type="ECO:0000256" key="3">
    <source>
        <dbReference type="ARBA" id="ARBA00023014"/>
    </source>
</evidence>
<protein>
    <submittedName>
        <fullName evidence="5">Fe-S-cluster-containing hydrogenase component 2</fullName>
    </submittedName>
</protein>
<dbReference type="Pfam" id="PF12838">
    <property type="entry name" value="Fer4_7"/>
    <property type="match status" value="1"/>
</dbReference>
<sequence>MKRLGKKEELCIGCNKCEEICSSVYFKESLKEKSSIYINMKSQGGYGINICNQCGECIEICQVEALYRDKNRVVRIKKQDCVGCFMCVGFCPEEAMRQHDDFIEPFKCVACGLCAKNCPTGAIFIENVDELEIEAMGETATAGEQ</sequence>
<evidence type="ECO:0000256" key="2">
    <source>
        <dbReference type="ARBA" id="ARBA00023004"/>
    </source>
</evidence>
<dbReference type="PANTHER" id="PTHR43122">
    <property type="entry name" value="FERREDOXIN SUBUNIT OF PYRUVATE:FLAVODOXIN OXIDOREDUCTASE-RELATED"/>
    <property type="match status" value="1"/>
</dbReference>
<feature type="domain" description="4Fe-4S ferredoxin-type" evidence="4">
    <location>
        <begin position="2"/>
        <end position="31"/>
    </location>
</feature>
<dbReference type="GO" id="GO:0051536">
    <property type="term" value="F:iron-sulfur cluster binding"/>
    <property type="evidence" value="ECO:0007669"/>
    <property type="project" value="UniProtKB-KW"/>
</dbReference>
<dbReference type="AlphaFoldDB" id="A0A841L066"/>
<name>A0A841L066_9FIRM</name>
<dbReference type="PROSITE" id="PS00198">
    <property type="entry name" value="4FE4S_FER_1"/>
    <property type="match status" value="1"/>
</dbReference>
<accession>A0A841L066</accession>
<evidence type="ECO:0000256" key="1">
    <source>
        <dbReference type="ARBA" id="ARBA00022723"/>
    </source>
</evidence>
<dbReference type="Pfam" id="PF00037">
    <property type="entry name" value="Fer4"/>
    <property type="match status" value="1"/>
</dbReference>
<dbReference type="PANTHER" id="PTHR43122:SF2">
    <property type="entry name" value="FERREDOXIN SUBUNIT OF PYRUVATE:FLAVODOXIN OXIDOREDUCTASE"/>
    <property type="match status" value="1"/>
</dbReference>
<dbReference type="SUPFAM" id="SSF54862">
    <property type="entry name" value="4Fe-4S ferredoxins"/>
    <property type="match status" value="1"/>
</dbReference>
<organism evidence="5 6">
    <name type="scientific">Anaerosolibacter carboniphilus</name>
    <dbReference type="NCBI Taxonomy" id="1417629"/>
    <lineage>
        <taxon>Bacteria</taxon>
        <taxon>Bacillati</taxon>
        <taxon>Bacillota</taxon>
        <taxon>Clostridia</taxon>
        <taxon>Peptostreptococcales</taxon>
        <taxon>Thermotaleaceae</taxon>
        <taxon>Anaerosolibacter</taxon>
    </lineage>
</organism>